<dbReference type="Proteomes" id="UP000594454">
    <property type="component" value="Chromosome 5"/>
</dbReference>
<proteinExistence type="predicted"/>
<dbReference type="PANTHER" id="PTHR11012">
    <property type="entry name" value="PROTEIN KINASE-LIKE DOMAIN-CONTAINING"/>
    <property type="match status" value="1"/>
</dbReference>
<dbReference type="InParanoid" id="A0A7R8Z317"/>
<feature type="domain" description="CHK kinase-like" evidence="1">
    <location>
        <begin position="133"/>
        <end position="329"/>
    </location>
</feature>
<dbReference type="EMBL" id="LR899013">
    <property type="protein sequence ID" value="CAD7091487.1"/>
    <property type="molecule type" value="Genomic_DNA"/>
</dbReference>
<gene>
    <name evidence="2" type="ORF">HERILL_LOCUS13902</name>
</gene>
<dbReference type="OrthoDB" id="8250698at2759"/>
<protein>
    <recommendedName>
        <fullName evidence="1">CHK kinase-like domain-containing protein</fullName>
    </recommendedName>
</protein>
<dbReference type="Pfam" id="PF02958">
    <property type="entry name" value="EcKL"/>
    <property type="match status" value="3"/>
</dbReference>
<sequence length="605" mass="69545">MSSEAEKDFVVPDHLTREVFRKCLEKDLKEDNIRIVHFEITPGSNPGDNYTSKIYRCKVIYNQPHTEDKTVHLIAKSIIIPTNMPDNDFNDNGIIEKEMDVYQELLPKLSKFLNGTVVAPKCYDIFTEPNQNFIFEDMKALGYACADRVSGLDADHLKVVLNKIAKFHAASMKLLEEEPSTQDAFNVGFFSEQTLAQPLFVELFRGNLKLAVEILNEIPGYEHFSPKLLKIYDNFVDIALKVVELDPVKDIKVINHGDLWVNNFLFKYDEETKEPTDVVFVDYQGTFVNSLAIDINYLFATSAQVNVIHRKLDLVEKYYYPVFANELRKLAFQPVPSLEDIFDQIKSREMFSIINLFTVLPLISINREESKTNDFTQFLDADKSKRKMLIGMSSDRFKETMKFTLKNLEDENCEDETAYLIVKSISISGAQLELEKSGFIDKELNVYSEVLPKLQKLVGSDIIAPKCYGMFTKPHRNSVFEDMKSLGFRCADREVGLDELHLEVALRKVAKFHAASMEFLTKAVEPRPKQDLVVFNHCDLWVNNFLFKYDEDAKPINIVFVDYQGSFCGTPAMDLNYLFASSTQLDGLKRKAELVEKHYYPIFAE</sequence>
<evidence type="ECO:0000313" key="3">
    <source>
        <dbReference type="Proteomes" id="UP000594454"/>
    </source>
</evidence>
<dbReference type="InterPro" id="IPR011009">
    <property type="entry name" value="Kinase-like_dom_sf"/>
</dbReference>
<evidence type="ECO:0000313" key="2">
    <source>
        <dbReference type="EMBL" id="CAD7091487.1"/>
    </source>
</evidence>
<keyword evidence="3" id="KW-1185">Reference proteome</keyword>
<accession>A0A7R8Z317</accession>
<dbReference type="SMART" id="SM00587">
    <property type="entry name" value="CHK"/>
    <property type="match status" value="2"/>
</dbReference>
<name>A0A7R8Z317_HERIL</name>
<organism evidence="2 3">
    <name type="scientific">Hermetia illucens</name>
    <name type="common">Black soldier fly</name>
    <dbReference type="NCBI Taxonomy" id="343691"/>
    <lineage>
        <taxon>Eukaryota</taxon>
        <taxon>Metazoa</taxon>
        <taxon>Ecdysozoa</taxon>
        <taxon>Arthropoda</taxon>
        <taxon>Hexapoda</taxon>
        <taxon>Insecta</taxon>
        <taxon>Pterygota</taxon>
        <taxon>Neoptera</taxon>
        <taxon>Endopterygota</taxon>
        <taxon>Diptera</taxon>
        <taxon>Brachycera</taxon>
        <taxon>Stratiomyomorpha</taxon>
        <taxon>Stratiomyidae</taxon>
        <taxon>Hermetiinae</taxon>
        <taxon>Hermetia</taxon>
    </lineage>
</organism>
<dbReference type="InterPro" id="IPR015897">
    <property type="entry name" value="CHK_kinase-like"/>
</dbReference>
<dbReference type="InterPro" id="IPR004119">
    <property type="entry name" value="EcKL"/>
</dbReference>
<dbReference type="AlphaFoldDB" id="A0A7R8Z317"/>
<reference evidence="2 3" key="1">
    <citation type="submission" date="2020-11" db="EMBL/GenBank/DDBJ databases">
        <authorList>
            <person name="Wallbank WR R."/>
            <person name="Pardo Diaz C."/>
            <person name="Kozak K."/>
            <person name="Martin S."/>
            <person name="Jiggins C."/>
            <person name="Moest M."/>
            <person name="Warren A I."/>
            <person name="Generalovic N T."/>
            <person name="Byers J.R.P. K."/>
            <person name="Montejo-Kovacevich G."/>
            <person name="Yen C E."/>
        </authorList>
    </citation>
    <scope>NUCLEOTIDE SEQUENCE [LARGE SCALE GENOMIC DNA]</scope>
</reference>
<dbReference type="SUPFAM" id="SSF56112">
    <property type="entry name" value="Protein kinase-like (PK-like)"/>
    <property type="match status" value="2"/>
</dbReference>
<feature type="domain" description="CHK kinase-like" evidence="1">
    <location>
        <begin position="478"/>
        <end position="605"/>
    </location>
</feature>
<dbReference type="PANTHER" id="PTHR11012:SF56">
    <property type="entry name" value="CHK KINASE-LIKE DOMAIN-CONTAINING PROTEIN-RELATED"/>
    <property type="match status" value="1"/>
</dbReference>
<dbReference type="Gene3D" id="3.90.1200.10">
    <property type="match status" value="1"/>
</dbReference>
<evidence type="ECO:0000259" key="1">
    <source>
        <dbReference type="SMART" id="SM00587"/>
    </source>
</evidence>